<accession>A0A5C0VHB7</accession>
<dbReference type="EMBL" id="CP043329">
    <property type="protein sequence ID" value="QEK51946.1"/>
    <property type="molecule type" value="Genomic_DNA"/>
</dbReference>
<protein>
    <submittedName>
        <fullName evidence="1">Uncharacterized protein</fullName>
    </submittedName>
</protein>
<proteinExistence type="predicted"/>
<dbReference type="AlphaFoldDB" id="A0A5C0VHB7"/>
<reference evidence="1 2" key="1">
    <citation type="submission" date="2019-08" db="EMBL/GenBank/DDBJ databases">
        <title>Pedobacter sp. nov., isolated from Han river, South Korea.</title>
        <authorList>
            <person name="Lee D.-H."/>
            <person name="Kim Y.-S."/>
            <person name="Hwang E.-M."/>
            <person name="Le Tran T.C."/>
            <person name="Cha C.-J."/>
        </authorList>
    </citation>
    <scope>NUCLEOTIDE SEQUENCE [LARGE SCALE GENOMIC DNA]</scope>
    <source>
        <strain evidence="1 2">CJ43</strain>
    </source>
</reference>
<sequence>MGIHKLTEENQYNLIELILRLHKIDLKLFKSDDDLKALLKFNEVFQIDVSHYDDFHRRICYLRVAKEIYLLKIKSDNYYVDFRQLLKDVRYLNLSSNEDVQELIDEVINKDNLIHYKVLSKSYSYWGEIQKRIIF</sequence>
<evidence type="ECO:0000313" key="2">
    <source>
        <dbReference type="Proteomes" id="UP000323653"/>
    </source>
</evidence>
<evidence type="ECO:0000313" key="1">
    <source>
        <dbReference type="EMBL" id="QEK51946.1"/>
    </source>
</evidence>
<keyword evidence="2" id="KW-1185">Reference proteome</keyword>
<dbReference type="Proteomes" id="UP000323653">
    <property type="component" value="Chromosome"/>
</dbReference>
<name>A0A5C0VHB7_9SPHI</name>
<organism evidence="1 2">
    <name type="scientific">Pedobacter aquae</name>
    <dbReference type="NCBI Taxonomy" id="2605747"/>
    <lineage>
        <taxon>Bacteria</taxon>
        <taxon>Pseudomonadati</taxon>
        <taxon>Bacteroidota</taxon>
        <taxon>Sphingobacteriia</taxon>
        <taxon>Sphingobacteriales</taxon>
        <taxon>Sphingobacteriaceae</taxon>
        <taxon>Pedobacter</taxon>
    </lineage>
</organism>
<gene>
    <name evidence="1" type="ORF">FYC62_10015</name>
</gene>
<dbReference type="KEGG" id="pej:FYC62_10015"/>
<dbReference type="RefSeq" id="WP_149074830.1">
    <property type="nucleotide sequence ID" value="NZ_CP043329.1"/>
</dbReference>